<evidence type="ECO:0000313" key="3">
    <source>
        <dbReference type="Proteomes" id="UP001596222"/>
    </source>
</evidence>
<sequence length="48" mass="5468">MAIWRKGYIRKDGTRVKGHWVRGRNPRQGCAFWFIGLVAIAVVARIVG</sequence>
<dbReference type="EMBL" id="JBHSKJ010000017">
    <property type="protein sequence ID" value="MFC5148203.1"/>
    <property type="molecule type" value="Genomic_DNA"/>
</dbReference>
<proteinExistence type="predicted"/>
<keyword evidence="1" id="KW-1133">Transmembrane helix</keyword>
<gene>
    <name evidence="2" type="ORF">ACFPP6_26385</name>
</gene>
<accession>A0ABW0A394</accession>
<keyword evidence="1" id="KW-0472">Membrane</keyword>
<reference evidence="3" key="1">
    <citation type="journal article" date="2019" name="Int. J. Syst. Evol. Microbiol.">
        <title>The Global Catalogue of Microorganisms (GCM) 10K type strain sequencing project: providing services to taxonomists for standard genome sequencing and annotation.</title>
        <authorList>
            <consortium name="The Broad Institute Genomics Platform"/>
            <consortium name="The Broad Institute Genome Sequencing Center for Infectious Disease"/>
            <person name="Wu L."/>
            <person name="Ma J."/>
        </authorList>
    </citation>
    <scope>NUCLEOTIDE SEQUENCE [LARGE SCALE GENOMIC DNA]</scope>
    <source>
        <strain evidence="3">CGMCC 4.1641</strain>
    </source>
</reference>
<protein>
    <recommendedName>
        <fullName evidence="4">Transposase</fullName>
    </recommendedName>
</protein>
<keyword evidence="1" id="KW-0812">Transmembrane</keyword>
<keyword evidence="3" id="KW-1185">Reference proteome</keyword>
<dbReference type="RefSeq" id="WP_382047150.1">
    <property type="nucleotide sequence ID" value="NZ_JBHSKJ010000017.1"/>
</dbReference>
<feature type="transmembrane region" description="Helical" evidence="1">
    <location>
        <begin position="30"/>
        <end position="47"/>
    </location>
</feature>
<evidence type="ECO:0000313" key="2">
    <source>
        <dbReference type="EMBL" id="MFC5148203.1"/>
    </source>
</evidence>
<dbReference type="Proteomes" id="UP001596222">
    <property type="component" value="Unassembled WGS sequence"/>
</dbReference>
<organism evidence="2 3">
    <name type="scientific">Streptomyces aureoversilis</name>
    <dbReference type="NCBI Taxonomy" id="67277"/>
    <lineage>
        <taxon>Bacteria</taxon>
        <taxon>Bacillati</taxon>
        <taxon>Actinomycetota</taxon>
        <taxon>Actinomycetes</taxon>
        <taxon>Kitasatosporales</taxon>
        <taxon>Streptomycetaceae</taxon>
        <taxon>Streptomyces</taxon>
    </lineage>
</organism>
<comment type="caution">
    <text evidence="2">The sequence shown here is derived from an EMBL/GenBank/DDBJ whole genome shotgun (WGS) entry which is preliminary data.</text>
</comment>
<name>A0ABW0A394_9ACTN</name>
<evidence type="ECO:0008006" key="4">
    <source>
        <dbReference type="Google" id="ProtNLM"/>
    </source>
</evidence>
<evidence type="ECO:0000256" key="1">
    <source>
        <dbReference type="SAM" id="Phobius"/>
    </source>
</evidence>